<dbReference type="AlphaFoldDB" id="A0A024EIM3"/>
<proteinExistence type="predicted"/>
<dbReference type="HOGENOM" id="CLU_3275349_0_0_6"/>
<gene>
    <name evidence="1" type="ORF">OU5_5372</name>
</gene>
<dbReference type="Proteomes" id="UP000026913">
    <property type="component" value="Chromosome"/>
</dbReference>
<organism evidence="1 2">
    <name type="scientific">Pseudomonas mandelii JR-1</name>
    <dbReference type="NCBI Taxonomy" id="1147786"/>
    <lineage>
        <taxon>Bacteria</taxon>
        <taxon>Pseudomonadati</taxon>
        <taxon>Pseudomonadota</taxon>
        <taxon>Gammaproteobacteria</taxon>
        <taxon>Pseudomonadales</taxon>
        <taxon>Pseudomonadaceae</taxon>
        <taxon>Pseudomonas</taxon>
    </lineage>
</organism>
<dbReference type="EMBL" id="CP005960">
    <property type="protein sequence ID" value="AHZ72451.1"/>
    <property type="molecule type" value="Genomic_DNA"/>
</dbReference>
<evidence type="ECO:0000313" key="2">
    <source>
        <dbReference type="Proteomes" id="UP000026913"/>
    </source>
</evidence>
<evidence type="ECO:0000313" key="1">
    <source>
        <dbReference type="EMBL" id="AHZ72451.1"/>
    </source>
</evidence>
<sequence length="41" mass="4825">MGLPTVAEDVVNIFAFEEQDITTDIQQQRDFYKRWLASIVH</sequence>
<reference evidence="1 2" key="1">
    <citation type="journal article" date="2012" name="J. Bacteriol.">
        <title>Genome sequence of cold-adapted Pseudomonas mandelii strain JR-1.</title>
        <authorList>
            <person name="Jang S.H."/>
            <person name="Kim J."/>
            <person name="Kim J."/>
            <person name="Hong S."/>
            <person name="Lee C."/>
        </authorList>
    </citation>
    <scope>NUCLEOTIDE SEQUENCE [LARGE SCALE GENOMIC DNA]</scope>
    <source>
        <strain evidence="1 2">JR-1</strain>
    </source>
</reference>
<dbReference type="KEGG" id="pman:OU5_5372"/>
<accession>A0A024EIM3</accession>
<protein>
    <submittedName>
        <fullName evidence="1">Uncharacterized protein</fullName>
    </submittedName>
</protein>
<name>A0A024EIM3_9PSED</name>